<organism evidence="2 3">
    <name type="scientific">Planifilum fimeticola</name>
    <dbReference type="NCBI Taxonomy" id="201975"/>
    <lineage>
        <taxon>Bacteria</taxon>
        <taxon>Bacillati</taxon>
        <taxon>Bacillota</taxon>
        <taxon>Bacilli</taxon>
        <taxon>Bacillales</taxon>
        <taxon>Thermoactinomycetaceae</taxon>
        <taxon>Planifilum</taxon>
    </lineage>
</organism>
<feature type="compositionally biased region" description="Basic and acidic residues" evidence="1">
    <location>
        <begin position="106"/>
        <end position="117"/>
    </location>
</feature>
<feature type="region of interest" description="Disordered" evidence="1">
    <location>
        <begin position="290"/>
        <end position="345"/>
    </location>
</feature>
<dbReference type="Proteomes" id="UP000237797">
    <property type="component" value="Unassembled WGS sequence"/>
</dbReference>
<evidence type="ECO:0000256" key="1">
    <source>
        <dbReference type="SAM" id="MobiDB-lite"/>
    </source>
</evidence>
<sequence>MKGKWMRKGLLHLILITFLSTGLFPTPLYAAEALKEGAVTLSRADSSSRPFAQSILGISPLLIQSTEDEKGLLDAFTGLFKSDSKKSQEQSLENSTIPANQKAPVGKKEASPKKVRELTEKRTKNAKFYELSDGRIQAEIASDPIHYKDAKGKWQNIDPTVTTTDESGYAFGNKKNNFHTFFGKKADKLLKFRLDKHLIQLGVDGAEDKNLSPVVKSNTVTYSDLFPDADVKYTITSKSLKEDIILKKAPDNPVFTFTLKMGGRGSETAKGRFHRLCGQGRRTGSLCHAQTLHDGQPTRPQISLRQGMERQGDANRRTKGSQLHPDHRSGQGVAHGSQTEISSHH</sequence>
<dbReference type="EMBL" id="PVNE01000009">
    <property type="protein sequence ID" value="PRX41045.1"/>
    <property type="molecule type" value="Genomic_DNA"/>
</dbReference>
<name>A0A2T0LFP0_9BACL</name>
<gene>
    <name evidence="2" type="ORF">CLV97_10996</name>
</gene>
<reference evidence="2 3" key="1">
    <citation type="submission" date="2018-03" db="EMBL/GenBank/DDBJ databases">
        <title>Genomic Encyclopedia of Archaeal and Bacterial Type Strains, Phase II (KMG-II): from individual species to whole genera.</title>
        <authorList>
            <person name="Goeker M."/>
        </authorList>
    </citation>
    <scope>NUCLEOTIDE SEQUENCE [LARGE SCALE GENOMIC DNA]</scope>
    <source>
        <strain evidence="2 3">DSM 44946</strain>
    </source>
</reference>
<evidence type="ECO:0000313" key="2">
    <source>
        <dbReference type="EMBL" id="PRX41045.1"/>
    </source>
</evidence>
<protein>
    <submittedName>
        <fullName evidence="2">Uncharacterized protein</fullName>
    </submittedName>
</protein>
<proteinExistence type="predicted"/>
<feature type="compositionally biased region" description="Polar residues" evidence="1">
    <location>
        <begin position="336"/>
        <end position="345"/>
    </location>
</feature>
<feature type="compositionally biased region" description="Polar residues" evidence="1">
    <location>
        <begin position="89"/>
        <end position="99"/>
    </location>
</feature>
<accession>A0A2T0LFP0</accession>
<feature type="region of interest" description="Disordered" evidence="1">
    <location>
        <begin position="87"/>
        <end position="117"/>
    </location>
</feature>
<keyword evidence="3" id="KW-1185">Reference proteome</keyword>
<evidence type="ECO:0000313" key="3">
    <source>
        <dbReference type="Proteomes" id="UP000237797"/>
    </source>
</evidence>
<feature type="compositionally biased region" description="Basic and acidic residues" evidence="1">
    <location>
        <begin position="307"/>
        <end position="316"/>
    </location>
</feature>
<dbReference type="AlphaFoldDB" id="A0A2T0LFP0"/>
<comment type="caution">
    <text evidence="2">The sequence shown here is derived from an EMBL/GenBank/DDBJ whole genome shotgun (WGS) entry which is preliminary data.</text>
</comment>
<dbReference type="OrthoDB" id="2988849at2"/>